<dbReference type="GeneID" id="95495351"/>
<keyword evidence="2" id="KW-1185">Reference proteome</keyword>
<dbReference type="Proteomes" id="UP001432312">
    <property type="component" value="Chromosome"/>
</dbReference>
<sequence>MRTAVAPSFKEIGSWLPSRRYEPS</sequence>
<gene>
    <name evidence="1" type="ORF">OHA91_04910</name>
</gene>
<proteinExistence type="predicted"/>
<accession>A0ABZ1QNK6</accession>
<dbReference type="RefSeq" id="WP_266496878.1">
    <property type="nucleotide sequence ID" value="NZ_CP108036.1"/>
</dbReference>
<name>A0ABZ1QNK6_9ACTN</name>
<evidence type="ECO:0000313" key="1">
    <source>
        <dbReference type="EMBL" id="WUN84055.1"/>
    </source>
</evidence>
<reference evidence="1" key="1">
    <citation type="submission" date="2022-10" db="EMBL/GenBank/DDBJ databases">
        <title>The complete genomes of actinobacterial strains from the NBC collection.</title>
        <authorList>
            <person name="Joergensen T.S."/>
            <person name="Alvarez Arevalo M."/>
            <person name="Sterndorff E.B."/>
            <person name="Faurdal D."/>
            <person name="Vuksanovic O."/>
            <person name="Mourched A.-S."/>
            <person name="Charusanti P."/>
            <person name="Shaw S."/>
            <person name="Blin K."/>
            <person name="Weber T."/>
        </authorList>
    </citation>
    <scope>NUCLEOTIDE SEQUENCE</scope>
    <source>
        <strain evidence="1">NBC_00303</strain>
    </source>
</reference>
<protein>
    <submittedName>
        <fullName evidence="1">Uncharacterized protein</fullName>
    </submittedName>
</protein>
<dbReference type="EMBL" id="CP108036">
    <property type="protein sequence ID" value="WUN84055.1"/>
    <property type="molecule type" value="Genomic_DNA"/>
</dbReference>
<evidence type="ECO:0000313" key="2">
    <source>
        <dbReference type="Proteomes" id="UP001432312"/>
    </source>
</evidence>
<organism evidence="1 2">
    <name type="scientific">Streptomyces erythrochromogenes</name>
    <dbReference type="NCBI Taxonomy" id="285574"/>
    <lineage>
        <taxon>Bacteria</taxon>
        <taxon>Bacillati</taxon>
        <taxon>Actinomycetota</taxon>
        <taxon>Actinomycetes</taxon>
        <taxon>Kitasatosporales</taxon>
        <taxon>Streptomycetaceae</taxon>
        <taxon>Streptomyces</taxon>
    </lineage>
</organism>